<accession>A0A1M4YUZ8</accession>
<gene>
    <name evidence="1" type="ORF">SAMN02745157_1627</name>
</gene>
<name>A0A1M4YUZ8_9HYPH</name>
<sequence length="123" mass="14328">MFAAEQWVPRFSTMADDRTPLTPWAVIQRLEERVAAKRGARLTWETSFVVLEALRAYVANPKREALARVICMRTNAKRTPCEPLCRRCVDLGYELKCMMRGEPDQFGDRGWYDGGHRLHDKKR</sequence>
<organism evidence="1 2">
    <name type="scientific">Kaistia soli DSM 19436</name>
    <dbReference type="NCBI Taxonomy" id="1122133"/>
    <lineage>
        <taxon>Bacteria</taxon>
        <taxon>Pseudomonadati</taxon>
        <taxon>Pseudomonadota</taxon>
        <taxon>Alphaproteobacteria</taxon>
        <taxon>Hyphomicrobiales</taxon>
        <taxon>Kaistiaceae</taxon>
        <taxon>Kaistia</taxon>
    </lineage>
</organism>
<dbReference type="EMBL" id="FQUP01000001">
    <property type="protein sequence ID" value="SHF09575.1"/>
    <property type="molecule type" value="Genomic_DNA"/>
</dbReference>
<reference evidence="1 2" key="1">
    <citation type="submission" date="2016-11" db="EMBL/GenBank/DDBJ databases">
        <authorList>
            <person name="Jaros S."/>
            <person name="Januszkiewicz K."/>
            <person name="Wedrychowicz H."/>
        </authorList>
    </citation>
    <scope>NUCLEOTIDE SEQUENCE [LARGE SCALE GENOMIC DNA]</scope>
    <source>
        <strain evidence="1 2">DSM 19436</strain>
    </source>
</reference>
<evidence type="ECO:0000313" key="2">
    <source>
        <dbReference type="Proteomes" id="UP000184485"/>
    </source>
</evidence>
<proteinExistence type="predicted"/>
<evidence type="ECO:0000313" key="1">
    <source>
        <dbReference type="EMBL" id="SHF09575.1"/>
    </source>
</evidence>
<dbReference type="STRING" id="1122133.SAMN02745157_1627"/>
<keyword evidence="2" id="KW-1185">Reference proteome</keyword>
<protein>
    <submittedName>
        <fullName evidence="1">Uncharacterized protein</fullName>
    </submittedName>
</protein>
<dbReference type="AlphaFoldDB" id="A0A1M4YUZ8"/>
<dbReference type="Proteomes" id="UP000184485">
    <property type="component" value="Unassembled WGS sequence"/>
</dbReference>